<evidence type="ECO:0000256" key="3">
    <source>
        <dbReference type="ARBA" id="ARBA00007171"/>
    </source>
</evidence>
<dbReference type="InterPro" id="IPR001460">
    <property type="entry name" value="PCN-bd_Tpept"/>
</dbReference>
<reference evidence="11 12" key="1">
    <citation type="submission" date="2020-04" db="EMBL/GenBank/DDBJ databases">
        <title>Genome-Wide Identification of 5-Methylcytosine Sites in Bacterial Genomes By High-Throughput Sequencing of MspJI Restriction Fragments.</title>
        <authorList>
            <person name="Wu V."/>
        </authorList>
    </citation>
    <scope>NUCLEOTIDE SEQUENCE [LARGE SCALE GENOMIC DNA]</scope>
    <source>
        <strain evidence="11 12">S2</strain>
    </source>
</reference>
<comment type="pathway">
    <text evidence="2">Cell wall biogenesis; peptidoglycan biosynthesis.</text>
</comment>
<dbReference type="AlphaFoldDB" id="A0A6H1NWS9"/>
<dbReference type="InterPro" id="IPR005311">
    <property type="entry name" value="PBP_dimer"/>
</dbReference>
<dbReference type="GO" id="GO:0008658">
    <property type="term" value="F:penicillin binding"/>
    <property type="evidence" value="ECO:0007669"/>
    <property type="project" value="InterPro"/>
</dbReference>
<feature type="domain" description="NTF2-like N-terminal transpeptidase" evidence="10">
    <location>
        <begin position="22"/>
        <end position="144"/>
    </location>
</feature>
<dbReference type="Gene3D" id="3.40.710.10">
    <property type="entry name" value="DD-peptidase/beta-lactamase superfamily"/>
    <property type="match status" value="1"/>
</dbReference>
<comment type="catalytic activity">
    <reaction evidence="6">
        <text>Preferential cleavage: (Ac)2-L-Lys-D-Ala-|-D-Ala. Also transpeptidation of peptidyl-alanyl moieties that are N-acyl substituents of D-alanine.</text>
        <dbReference type="EC" id="3.4.16.4"/>
    </reaction>
</comment>
<keyword evidence="5" id="KW-0472">Membrane</keyword>
<dbReference type="PANTHER" id="PTHR30627:SF25">
    <property type="entry name" value="PENICILLIN-BINDING PROTEIN 3"/>
    <property type="match status" value="1"/>
</dbReference>
<feature type="chain" id="PRO_5039204263" description="serine-type D-Ala-D-Ala carboxypeptidase" evidence="7">
    <location>
        <begin position="20"/>
        <end position="660"/>
    </location>
</feature>
<dbReference type="Gene3D" id="3.90.1310.10">
    <property type="entry name" value="Penicillin-binding protein 2a (Domain 2)"/>
    <property type="match status" value="1"/>
</dbReference>
<dbReference type="GO" id="GO:0009252">
    <property type="term" value="P:peptidoglycan biosynthetic process"/>
    <property type="evidence" value="ECO:0007669"/>
    <property type="project" value="UniProtKB-UniPathway"/>
</dbReference>
<dbReference type="InterPro" id="IPR012338">
    <property type="entry name" value="Beta-lactam/transpept-like"/>
</dbReference>
<dbReference type="SUPFAM" id="SSF56601">
    <property type="entry name" value="beta-lactamase/transpeptidase-like"/>
    <property type="match status" value="1"/>
</dbReference>
<evidence type="ECO:0000256" key="1">
    <source>
        <dbReference type="ARBA" id="ARBA00004370"/>
    </source>
</evidence>
<dbReference type="GO" id="GO:0005886">
    <property type="term" value="C:plasma membrane"/>
    <property type="evidence" value="ECO:0007669"/>
    <property type="project" value="TreeGrafter"/>
</dbReference>
<dbReference type="Pfam" id="PF03717">
    <property type="entry name" value="PBP_dimer"/>
    <property type="match status" value="1"/>
</dbReference>
<dbReference type="Gene3D" id="3.30.1390.30">
    <property type="entry name" value="Penicillin-binding protein 2a, domain 3"/>
    <property type="match status" value="1"/>
</dbReference>
<gene>
    <name evidence="11" type="ORF">HFZ78_02355</name>
</gene>
<dbReference type="GO" id="GO:0046677">
    <property type="term" value="P:response to antibiotic"/>
    <property type="evidence" value="ECO:0007669"/>
    <property type="project" value="InterPro"/>
</dbReference>
<dbReference type="InterPro" id="IPR032710">
    <property type="entry name" value="NTF2-like_dom_sf"/>
</dbReference>
<dbReference type="GO" id="GO:0071972">
    <property type="term" value="F:peptidoglycan L,D-transpeptidase activity"/>
    <property type="evidence" value="ECO:0007669"/>
    <property type="project" value="TreeGrafter"/>
</dbReference>
<dbReference type="SUPFAM" id="SSF54427">
    <property type="entry name" value="NTF2-like"/>
    <property type="match status" value="1"/>
</dbReference>
<organism evidence="11 12">
    <name type="scientific">Priestia megaterium</name>
    <name type="common">Bacillus megaterium</name>
    <dbReference type="NCBI Taxonomy" id="1404"/>
    <lineage>
        <taxon>Bacteria</taxon>
        <taxon>Bacillati</taxon>
        <taxon>Bacillota</taxon>
        <taxon>Bacilli</taxon>
        <taxon>Bacillales</taxon>
        <taxon>Bacillaceae</taxon>
        <taxon>Priestia</taxon>
    </lineage>
</organism>
<dbReference type="EC" id="3.4.16.4" evidence="4"/>
<name>A0A6H1NWS9_PRIMG</name>
<evidence type="ECO:0000256" key="6">
    <source>
        <dbReference type="ARBA" id="ARBA00034000"/>
    </source>
</evidence>
<keyword evidence="7" id="KW-0732">Signal</keyword>
<evidence type="ECO:0000256" key="7">
    <source>
        <dbReference type="SAM" id="SignalP"/>
    </source>
</evidence>
<feature type="domain" description="Penicillin-binding protein transpeptidase" evidence="8">
    <location>
        <begin position="349"/>
        <end position="655"/>
    </location>
</feature>
<dbReference type="UniPathway" id="UPA00219"/>
<reference evidence="11 12" key="2">
    <citation type="submission" date="2020-04" db="EMBL/GenBank/DDBJ databases">
        <authorList>
            <person name="Fomenkov A."/>
            <person name="Anton B.P."/>
            <person name="Roberts R.J."/>
        </authorList>
    </citation>
    <scope>NUCLEOTIDE SEQUENCE [LARGE SCALE GENOMIC DNA]</scope>
    <source>
        <strain evidence="11 12">S2</strain>
    </source>
</reference>
<dbReference type="PANTHER" id="PTHR30627">
    <property type="entry name" value="PEPTIDOGLYCAN D,D-TRANSPEPTIDASE"/>
    <property type="match status" value="1"/>
</dbReference>
<dbReference type="EMBL" id="CP051128">
    <property type="protein sequence ID" value="QIZ05733.1"/>
    <property type="molecule type" value="Genomic_DNA"/>
</dbReference>
<dbReference type="GO" id="GO:0071555">
    <property type="term" value="P:cell wall organization"/>
    <property type="evidence" value="ECO:0007669"/>
    <property type="project" value="TreeGrafter"/>
</dbReference>
<dbReference type="GO" id="GO:0009002">
    <property type="term" value="F:serine-type D-Ala-D-Ala carboxypeptidase activity"/>
    <property type="evidence" value="ECO:0007669"/>
    <property type="project" value="UniProtKB-EC"/>
</dbReference>
<evidence type="ECO:0000259" key="10">
    <source>
        <dbReference type="Pfam" id="PF05223"/>
    </source>
</evidence>
<dbReference type="Pfam" id="PF05223">
    <property type="entry name" value="MecA_N"/>
    <property type="match status" value="1"/>
</dbReference>
<dbReference type="Pfam" id="PF00905">
    <property type="entry name" value="Transpeptidase"/>
    <property type="match status" value="1"/>
</dbReference>
<feature type="domain" description="Penicillin-binding protein dimerisation" evidence="9">
    <location>
        <begin position="152"/>
        <end position="312"/>
    </location>
</feature>
<dbReference type="PROSITE" id="PS51257">
    <property type="entry name" value="PROKAR_LIPOPROTEIN"/>
    <property type="match status" value="1"/>
</dbReference>
<evidence type="ECO:0000313" key="11">
    <source>
        <dbReference type="EMBL" id="QIZ05733.1"/>
    </source>
</evidence>
<comment type="subcellular location">
    <subcellularLocation>
        <location evidence="1">Membrane</location>
    </subcellularLocation>
</comment>
<dbReference type="InterPro" id="IPR050515">
    <property type="entry name" value="Beta-lactam/transpept"/>
</dbReference>
<evidence type="ECO:0000259" key="9">
    <source>
        <dbReference type="Pfam" id="PF03717"/>
    </source>
</evidence>
<feature type="signal peptide" evidence="7">
    <location>
        <begin position="1"/>
        <end position="19"/>
    </location>
</feature>
<protein>
    <recommendedName>
        <fullName evidence="4">serine-type D-Ala-D-Ala carboxypeptidase</fullName>
        <ecNumber evidence="4">3.4.16.4</ecNumber>
    </recommendedName>
</protein>
<evidence type="ECO:0000256" key="2">
    <source>
        <dbReference type="ARBA" id="ARBA00004752"/>
    </source>
</evidence>
<proteinExistence type="inferred from homology"/>
<evidence type="ECO:0000256" key="5">
    <source>
        <dbReference type="ARBA" id="ARBA00023136"/>
    </source>
</evidence>
<dbReference type="InterPro" id="IPR036138">
    <property type="entry name" value="PBP_dimer_sf"/>
</dbReference>
<dbReference type="Proteomes" id="UP000501868">
    <property type="component" value="Chromosome"/>
</dbReference>
<evidence type="ECO:0000313" key="12">
    <source>
        <dbReference type="Proteomes" id="UP000501868"/>
    </source>
</evidence>
<dbReference type="SUPFAM" id="SSF56519">
    <property type="entry name" value="Penicillin binding protein dimerisation domain"/>
    <property type="match status" value="1"/>
</dbReference>
<sequence length="660" mass="72584">MRKIIAALLLILLIAGCSKEPTPQDRFSKYIALWNEQKFDQMYDYLSTDAQKKITKEEFTNRYHKIYKDLQITDLKIDFKEPNEDKQADKEKAQYSFNAKMNSIAGAIQFTQQAKLQKEERDDKKNWYVDWNTEFIFPKLQEGDKIGISTDAPQRGEILDRNDIGLAVNGQVYEVGVVAGKVTDQVLEPLASLLKMSPDQIKKAITASWVKPELFVPLKRVSIQDEERIAQLIALEPVQTRKVEARIYPYDQAAAHLIGYVGAITADELEKLKDKGYTSNDMIGKRGLEQVYDEQLKGKPGVKITIKKKNGEAEVLAEKPVEDGKNVKLTIDADVQAAIFDELGKEAGTGAAINPVTGETLALVSTPSFDPNQAMLGFSAAEWKALQDNKQQPLSTRFKQAYAPGSVMKPITAGVALSSGAITPELAVPILGSKWQKDKSWGGYFVTRVHGGSPINLEKALVFSDNIYFAQAALKTGKDAFADGLKKFGFEEDLAFPFPLEKSTIGALDRDIALADSGYGQGQIQMSIVHLLSTYTPFVNNGNMIRPILLSDEQQGQVLKEAVVSPEHAGVIASNLRKVVGDTGGTAHAAEILGYPLAGKTGTAEIKQKQGETGTENGWFIGYNTESPSLMVAMMVENVQGRGGSLVPVKKVKKVFELVR</sequence>
<dbReference type="Gene3D" id="3.10.450.100">
    <property type="entry name" value="NTF2-like, domain 1"/>
    <property type="match status" value="1"/>
</dbReference>
<dbReference type="InterPro" id="IPR007887">
    <property type="entry name" value="MecA_N"/>
</dbReference>
<evidence type="ECO:0000259" key="8">
    <source>
        <dbReference type="Pfam" id="PF00905"/>
    </source>
</evidence>
<accession>A0A6H1NWS9</accession>
<evidence type="ECO:0000256" key="4">
    <source>
        <dbReference type="ARBA" id="ARBA00012448"/>
    </source>
</evidence>
<comment type="similarity">
    <text evidence="3">Belongs to the transpeptidase family.</text>
</comment>